<dbReference type="Gramene" id="ERN05454">
    <property type="protein sequence ID" value="ERN05454"/>
    <property type="gene ID" value="AMTR_s00007p00245730"/>
</dbReference>
<dbReference type="PANTHER" id="PTHR12873">
    <property type="entry name" value="T7-LIKE MITOCHONDRIAL DNA HELICASE"/>
    <property type="match status" value="1"/>
</dbReference>
<keyword evidence="2" id="KW-1185">Reference proteome</keyword>
<protein>
    <submittedName>
        <fullName evidence="1">Uncharacterized protein</fullName>
    </submittedName>
</protein>
<gene>
    <name evidence="1" type="ORF">AMTR_s00007p00245730</name>
</gene>
<evidence type="ECO:0000313" key="1">
    <source>
        <dbReference type="EMBL" id="ERN05454.1"/>
    </source>
</evidence>
<dbReference type="STRING" id="13333.W1PCL0"/>
<dbReference type="HOGENOM" id="CLU_2281182_0_0_1"/>
<sequence>METPNQKLTNQYGDSIPRLSHDELEEGKQWLSETFHLIRYEDDSFPFIKWVIDLAKAAVLRYGVRGLVIDPYNELDHQSNLSSFEEEDEPSPLTSYHIFAAL</sequence>
<dbReference type="PANTHER" id="PTHR12873:SF0">
    <property type="entry name" value="TWINKLE MTDNA HELICASE"/>
    <property type="match status" value="1"/>
</dbReference>
<organism evidence="1 2">
    <name type="scientific">Amborella trichopoda</name>
    <dbReference type="NCBI Taxonomy" id="13333"/>
    <lineage>
        <taxon>Eukaryota</taxon>
        <taxon>Viridiplantae</taxon>
        <taxon>Streptophyta</taxon>
        <taxon>Embryophyta</taxon>
        <taxon>Tracheophyta</taxon>
        <taxon>Spermatophyta</taxon>
        <taxon>Magnoliopsida</taxon>
        <taxon>Amborellales</taxon>
        <taxon>Amborellaceae</taxon>
        <taxon>Amborella</taxon>
    </lineage>
</organism>
<name>W1PCL0_AMBTC</name>
<evidence type="ECO:0000313" key="2">
    <source>
        <dbReference type="Proteomes" id="UP000017836"/>
    </source>
</evidence>
<reference evidence="2" key="1">
    <citation type="journal article" date="2013" name="Science">
        <title>The Amborella genome and the evolution of flowering plants.</title>
        <authorList>
            <consortium name="Amborella Genome Project"/>
        </authorList>
    </citation>
    <scope>NUCLEOTIDE SEQUENCE [LARGE SCALE GENOMIC DNA]</scope>
</reference>
<dbReference type="Proteomes" id="UP000017836">
    <property type="component" value="Unassembled WGS sequence"/>
</dbReference>
<accession>W1PCL0</accession>
<dbReference type="EMBL" id="KI394011">
    <property type="protein sequence ID" value="ERN05454.1"/>
    <property type="molecule type" value="Genomic_DNA"/>
</dbReference>
<dbReference type="GO" id="GO:0003697">
    <property type="term" value="F:single-stranded DNA binding"/>
    <property type="evidence" value="ECO:0007669"/>
    <property type="project" value="InterPro"/>
</dbReference>
<dbReference type="GO" id="GO:0043139">
    <property type="term" value="F:5'-3' DNA helicase activity"/>
    <property type="evidence" value="ECO:0007669"/>
    <property type="project" value="InterPro"/>
</dbReference>
<proteinExistence type="predicted"/>
<dbReference type="AlphaFoldDB" id="W1PCL0"/>
<dbReference type="InterPro" id="IPR027032">
    <property type="entry name" value="Twinkle-like"/>
</dbReference>